<dbReference type="InterPro" id="IPR005252">
    <property type="entry name" value="CoaBC"/>
</dbReference>
<comment type="catalytic activity">
    <reaction evidence="3 4">
        <text>(R)-4'-phosphopantothenate + L-cysteine + CTP = N-[(R)-4-phosphopantothenoyl]-L-cysteine + CMP + diphosphate + H(+)</text>
        <dbReference type="Rhea" id="RHEA:19397"/>
        <dbReference type="ChEBI" id="CHEBI:10986"/>
        <dbReference type="ChEBI" id="CHEBI:15378"/>
        <dbReference type="ChEBI" id="CHEBI:33019"/>
        <dbReference type="ChEBI" id="CHEBI:35235"/>
        <dbReference type="ChEBI" id="CHEBI:37563"/>
        <dbReference type="ChEBI" id="CHEBI:59458"/>
        <dbReference type="ChEBI" id="CHEBI:60377"/>
        <dbReference type="EC" id="6.3.2.5"/>
    </reaction>
</comment>
<proteinExistence type="inferred from homology"/>
<feature type="binding site" evidence="3">
    <location>
        <position position="274"/>
    </location>
    <ligand>
        <name>CTP</name>
        <dbReference type="ChEBI" id="CHEBI:37563"/>
    </ligand>
</feature>
<comment type="cofactor">
    <cofactor evidence="3">
        <name>FMN</name>
        <dbReference type="ChEBI" id="CHEBI:58210"/>
    </cofactor>
    <text evidence="3">Binds 1 FMN per subunit.</text>
</comment>
<dbReference type="RefSeq" id="WP_011992206.1">
    <property type="nucleotide sequence ID" value="NC_009715.2"/>
</dbReference>
<evidence type="ECO:0000256" key="3">
    <source>
        <dbReference type="HAMAP-Rule" id="MF_02225"/>
    </source>
</evidence>
<gene>
    <name evidence="7" type="primary">dfp</name>
    <name evidence="3" type="synonym">coaBC</name>
    <name evidence="7" type="ORF">CCV52592_1267</name>
</gene>
<name>A7GY49_CAMC5</name>
<dbReference type="GO" id="GO:0004632">
    <property type="term" value="F:phosphopantothenate--cysteine ligase activity"/>
    <property type="evidence" value="ECO:0007669"/>
    <property type="project" value="UniProtKB-UniRule"/>
</dbReference>
<dbReference type="Pfam" id="PF02441">
    <property type="entry name" value="Flavoprotein"/>
    <property type="match status" value="1"/>
</dbReference>
<feature type="binding site" evidence="3">
    <location>
        <position position="338"/>
    </location>
    <ligand>
        <name>CTP</name>
        <dbReference type="ChEBI" id="CHEBI:37563"/>
    </ligand>
</feature>
<organism evidence="7 8">
    <name type="scientific">Campylobacter curvus (strain 525.92)</name>
    <dbReference type="NCBI Taxonomy" id="360105"/>
    <lineage>
        <taxon>Bacteria</taxon>
        <taxon>Pseudomonadati</taxon>
        <taxon>Campylobacterota</taxon>
        <taxon>Epsilonproteobacteria</taxon>
        <taxon>Campylobacterales</taxon>
        <taxon>Campylobacteraceae</taxon>
        <taxon>Campylobacter</taxon>
    </lineage>
</organism>
<dbReference type="KEGG" id="ccv:CCV52592_1267"/>
<keyword evidence="3" id="KW-0460">Magnesium</keyword>
<dbReference type="GO" id="GO:0046872">
    <property type="term" value="F:metal ion binding"/>
    <property type="evidence" value="ECO:0007669"/>
    <property type="project" value="UniProtKB-KW"/>
</dbReference>
<dbReference type="NCBIfam" id="TIGR00521">
    <property type="entry name" value="coaBC_dfp"/>
    <property type="match status" value="1"/>
</dbReference>
<feature type="binding site" evidence="3">
    <location>
        <position position="284"/>
    </location>
    <ligand>
        <name>CTP</name>
        <dbReference type="ChEBI" id="CHEBI:37563"/>
    </ligand>
</feature>
<keyword evidence="3" id="KW-0479">Metal-binding</keyword>
<dbReference type="Proteomes" id="UP000006380">
    <property type="component" value="Chromosome"/>
</dbReference>
<keyword evidence="3 4" id="KW-0288">FMN</keyword>
<dbReference type="EMBL" id="CP000767">
    <property type="protein sequence ID" value="EAU00174.1"/>
    <property type="molecule type" value="Genomic_DNA"/>
</dbReference>
<dbReference type="GO" id="GO:0015941">
    <property type="term" value="P:pantothenate catabolic process"/>
    <property type="evidence" value="ECO:0007669"/>
    <property type="project" value="InterPro"/>
</dbReference>
<accession>A7GY49</accession>
<feature type="region of interest" description="Phosphopantothenate--cysteine ligase" evidence="3">
    <location>
        <begin position="188"/>
        <end position="391"/>
    </location>
</feature>
<dbReference type="SUPFAM" id="SSF102645">
    <property type="entry name" value="CoaB-like"/>
    <property type="match status" value="1"/>
</dbReference>
<evidence type="ECO:0000259" key="6">
    <source>
        <dbReference type="Pfam" id="PF04127"/>
    </source>
</evidence>
<keyword evidence="8" id="KW-1185">Reference proteome</keyword>
<keyword evidence="3 4" id="KW-0285">Flavoprotein</keyword>
<evidence type="ECO:0000256" key="1">
    <source>
        <dbReference type="ARBA" id="ARBA00022793"/>
    </source>
</evidence>
<dbReference type="Gene3D" id="3.40.50.10300">
    <property type="entry name" value="CoaB-like"/>
    <property type="match status" value="1"/>
</dbReference>
<dbReference type="EC" id="6.3.2.5" evidence="3"/>
<dbReference type="STRING" id="360105.CCV52592_1267"/>
<dbReference type="EC" id="4.1.1.36" evidence="3"/>
<evidence type="ECO:0000256" key="4">
    <source>
        <dbReference type="RuleBase" id="RU364078"/>
    </source>
</evidence>
<dbReference type="HOGENOM" id="CLU_033319_0_0_7"/>
<dbReference type="InterPro" id="IPR035929">
    <property type="entry name" value="CoaB-like_sf"/>
</dbReference>
<comment type="function">
    <text evidence="3">Catalyzes two sequential steps in the biosynthesis of coenzyme A. In the first step cysteine is conjugated to 4'-phosphopantothenate to form 4-phosphopantothenoylcysteine. In the second step the latter compound is decarboxylated to form 4'-phosphopantotheine.</text>
</comment>
<keyword evidence="3 4" id="KW-0436">Ligase</keyword>
<dbReference type="Gene3D" id="3.40.50.1950">
    <property type="entry name" value="Flavin prenyltransferase-like"/>
    <property type="match status" value="1"/>
</dbReference>
<evidence type="ECO:0000313" key="8">
    <source>
        <dbReference type="Proteomes" id="UP000006380"/>
    </source>
</evidence>
<feature type="region of interest" description="Phosphopantothenoylcysteine decarboxylase" evidence="3">
    <location>
        <begin position="1"/>
        <end position="187"/>
    </location>
</feature>
<keyword evidence="1 3" id="KW-0210">Decarboxylase</keyword>
<dbReference type="SUPFAM" id="SSF52507">
    <property type="entry name" value="Homo-oligomeric flavin-containing Cys decarboxylases, HFCD"/>
    <property type="match status" value="1"/>
</dbReference>
<dbReference type="InterPro" id="IPR003382">
    <property type="entry name" value="Flavoprotein"/>
</dbReference>
<dbReference type="AlphaFoldDB" id="A7GY49"/>
<evidence type="ECO:0000256" key="2">
    <source>
        <dbReference type="ARBA" id="ARBA00023239"/>
    </source>
</evidence>
<dbReference type="GO" id="GO:0004633">
    <property type="term" value="F:phosphopantothenoylcysteine decarboxylase activity"/>
    <property type="evidence" value="ECO:0007669"/>
    <property type="project" value="UniProtKB-UniRule"/>
</dbReference>
<evidence type="ECO:0000313" key="7">
    <source>
        <dbReference type="EMBL" id="EAU00174.1"/>
    </source>
</evidence>
<dbReference type="Pfam" id="PF04127">
    <property type="entry name" value="DFP"/>
    <property type="match status" value="1"/>
</dbReference>
<dbReference type="InterPro" id="IPR007085">
    <property type="entry name" value="DNA/pantothenate-metab_flavo_C"/>
</dbReference>
<comment type="function">
    <text evidence="4">Catalyzes two steps in the biosynthesis of coenzyme A. In the first step cysteine is conjugated to 4'-phosphopantothenate to form 4-phosphopantothenoylcysteine, in the latter compound is decarboxylated to form 4'-phosphopantotheine.</text>
</comment>
<keyword evidence="2 3" id="KW-0456">Lyase</keyword>
<sequence length="391" mass="42315">MLKNKKILLAVCGSIAFYKAYEILSLLKKQGADVYVALSDGALKFCSIAGFEALSAHRVLSSTSEDWQAGVNHIAYAKMDLVLIAPASVNTINKLASGVCDNVFMQTLIAASAVPLVIAPAANNKMISHFATQNSLEILKRNGASIVEPVNKILACGDEGKGGLSEPETIVYEAIRKLSEQKFKGKNVLVTGGATIEKIDDVRAITNLSSGKMARALADAFYFAGANVTLAASFETQNLPYEVVKFNSSDELLKICQEKCKNADLLVMCAAVSDYVSEEKFSGKLKKEELGKQWSLKLVQNLDILNELAKFSCKKIGFKMEFDPTNAKQSAQKMLSNKGLDAVCLNVITDQNAFGSEVNEVTFITKNGETQLKMAQKSEIAKQILGLTSKL</sequence>
<comment type="caution">
    <text evidence="3">Lacks conserved residue(s) required for the propagation of feature annotation.</text>
</comment>
<dbReference type="PANTHER" id="PTHR14359">
    <property type="entry name" value="HOMO-OLIGOMERIC FLAVIN CONTAINING CYS DECARBOXYLASE FAMILY"/>
    <property type="match status" value="1"/>
</dbReference>
<comment type="similarity">
    <text evidence="3 4">In the N-terminal section; belongs to the HFCD (homo-oligomeric flavin containing Cys decarboxylase) superfamily.</text>
</comment>
<dbReference type="InterPro" id="IPR036551">
    <property type="entry name" value="Flavin_trans-like"/>
</dbReference>
<comment type="pathway">
    <text evidence="3 4">Cofactor biosynthesis; coenzyme A biosynthesis; CoA from (R)-pantothenate: step 3/5.</text>
</comment>
<feature type="domain" description="Flavoprotein" evidence="5">
    <location>
        <begin position="5"/>
        <end position="174"/>
    </location>
</feature>
<protein>
    <recommendedName>
        <fullName evidence="3">Coenzyme A biosynthesis bifunctional protein CoaBC</fullName>
    </recommendedName>
    <alternativeName>
        <fullName evidence="3">DNA/pantothenate metabolism flavoprotein</fullName>
    </alternativeName>
    <alternativeName>
        <fullName evidence="3">Phosphopantothenoylcysteine synthetase/decarboxylase</fullName>
        <shortName evidence="3">PPCS-PPCDC</shortName>
    </alternativeName>
    <domain>
        <recommendedName>
            <fullName evidence="3">Phosphopantothenoylcysteine decarboxylase</fullName>
            <shortName evidence="3">PPC decarboxylase</shortName>
            <shortName evidence="3">PPC-DC</shortName>
            <ecNumber evidence="3">4.1.1.36</ecNumber>
        </recommendedName>
        <alternativeName>
            <fullName evidence="3">CoaC</fullName>
        </alternativeName>
    </domain>
    <domain>
        <recommendedName>
            <fullName evidence="3">Phosphopantothenate--cysteine ligase</fullName>
            <ecNumber evidence="3">6.3.2.5</ecNumber>
        </recommendedName>
        <alternativeName>
            <fullName evidence="3">CoaB</fullName>
        </alternativeName>
        <alternativeName>
            <fullName evidence="3">Phosphopantothenoylcysteine synthetase</fullName>
            <shortName evidence="3">PPC synthetase</shortName>
            <shortName evidence="3">PPC-S</shortName>
        </alternativeName>
    </domain>
</protein>
<comment type="catalytic activity">
    <reaction evidence="3 4">
        <text>N-[(R)-4-phosphopantothenoyl]-L-cysteine + H(+) = (R)-4'-phosphopantetheine + CO2</text>
        <dbReference type="Rhea" id="RHEA:16793"/>
        <dbReference type="ChEBI" id="CHEBI:15378"/>
        <dbReference type="ChEBI" id="CHEBI:16526"/>
        <dbReference type="ChEBI" id="CHEBI:59458"/>
        <dbReference type="ChEBI" id="CHEBI:61723"/>
        <dbReference type="EC" id="4.1.1.36"/>
    </reaction>
</comment>
<dbReference type="GO" id="GO:0071513">
    <property type="term" value="C:phosphopantothenoylcysteine decarboxylase complex"/>
    <property type="evidence" value="ECO:0007669"/>
    <property type="project" value="TreeGrafter"/>
</dbReference>
<dbReference type="GO" id="GO:0010181">
    <property type="term" value="F:FMN binding"/>
    <property type="evidence" value="ECO:0007669"/>
    <property type="project" value="UniProtKB-UniRule"/>
</dbReference>
<dbReference type="PANTHER" id="PTHR14359:SF6">
    <property type="entry name" value="PHOSPHOPANTOTHENOYLCYSTEINE DECARBOXYLASE"/>
    <property type="match status" value="1"/>
</dbReference>
<comment type="cofactor">
    <cofactor evidence="3">
        <name>Mg(2+)</name>
        <dbReference type="ChEBI" id="CHEBI:18420"/>
    </cofactor>
</comment>
<dbReference type="UniPathway" id="UPA00241">
    <property type="reaction ID" value="UER00353"/>
</dbReference>
<feature type="active site" description="Proton donor" evidence="3">
    <location>
        <position position="156"/>
    </location>
</feature>
<feature type="domain" description="DNA/pantothenate metabolism flavoprotein C-terminal" evidence="6">
    <location>
        <begin position="184"/>
        <end position="386"/>
    </location>
</feature>
<reference evidence="7" key="1">
    <citation type="submission" date="2016-07" db="EMBL/GenBank/DDBJ databases">
        <title>Comparative genomics of the Campylobacter concisus group.</title>
        <authorList>
            <person name="Miller W.G."/>
            <person name="Yee E."/>
            <person name="Chapman M.H."/>
            <person name="Huynh S."/>
            <person name="Bono J.L."/>
            <person name="On S.L.W."/>
            <person name="StLeger J."/>
            <person name="Foster G."/>
            <person name="Parker C.T."/>
        </authorList>
    </citation>
    <scope>NUCLEOTIDE SEQUENCE</scope>
    <source>
        <strain evidence="7">525.92</strain>
    </source>
</reference>
<evidence type="ECO:0000259" key="5">
    <source>
        <dbReference type="Pfam" id="PF02441"/>
    </source>
</evidence>
<keyword evidence="3" id="KW-0511">Multifunctional enzyme</keyword>
<dbReference type="HAMAP" id="MF_02225">
    <property type="entry name" value="CoaBC"/>
    <property type="match status" value="1"/>
</dbReference>
<comment type="similarity">
    <text evidence="3 4">In the C-terminal section; belongs to the PPC synthetase family.</text>
</comment>
<dbReference type="GO" id="GO:0015937">
    <property type="term" value="P:coenzyme A biosynthetic process"/>
    <property type="evidence" value="ECO:0007669"/>
    <property type="project" value="UniProtKB-UniRule"/>
</dbReference>
<feature type="binding site" evidence="3">
    <location>
        <position position="318"/>
    </location>
    <ligand>
        <name>CTP</name>
        <dbReference type="ChEBI" id="CHEBI:37563"/>
    </ligand>
</feature>
<dbReference type="OrthoDB" id="9802554at2"/>
<comment type="pathway">
    <text evidence="3 4">Cofactor biosynthesis; coenzyme A biosynthesis; CoA from (R)-pantothenate: step 2/5.</text>
</comment>